<dbReference type="AlphaFoldDB" id="A0A448YG06"/>
<protein>
    <submittedName>
        <fullName evidence="1">DEKNAAC100206</fullName>
    </submittedName>
</protein>
<keyword evidence="2" id="KW-1185">Reference proteome</keyword>
<proteinExistence type="predicted"/>
<dbReference type="EMBL" id="CAACVR010000001">
    <property type="protein sequence ID" value="VEU19852.1"/>
    <property type="molecule type" value="Genomic_DNA"/>
</dbReference>
<evidence type="ECO:0000313" key="2">
    <source>
        <dbReference type="Proteomes" id="UP000290900"/>
    </source>
</evidence>
<organism evidence="1 2">
    <name type="scientific">Brettanomyces naardenensis</name>
    <name type="common">Yeast</name>
    <dbReference type="NCBI Taxonomy" id="13370"/>
    <lineage>
        <taxon>Eukaryota</taxon>
        <taxon>Fungi</taxon>
        <taxon>Dikarya</taxon>
        <taxon>Ascomycota</taxon>
        <taxon>Saccharomycotina</taxon>
        <taxon>Pichiomycetes</taxon>
        <taxon>Pichiales</taxon>
        <taxon>Pichiaceae</taxon>
        <taxon>Brettanomyces</taxon>
    </lineage>
</organism>
<sequence>MSFSGASRRMFSSWWKQKVSFFGTRLNQTGPLFRSRWIHTYVRRPQAANLAQFGNGGYRNGWTVYEDLKFLSYGSHMIFFLLLPPMVKLFTTKVDVIRDDSISDSFWEESNFQRGKNVPCLTQDSATLDPRLLDIFSNAQASLELKLSQQVKELKEKARRGLEERQKKGHAAVKLNTFRGLPLTPDQLMACMRVSESARHATKSTPTFLSYNLPAEVDLVSYKNELTGLYEGYRSGSVSESEYCSRLKSVMTQLSNAGLRTMDVNELYKLAVRHVHALQLYSLEESLVDSVIFSSTRDDMAQKRYEITQKFEIRKNRIHRHKSKRSSGKQDVESCMRRSSWLRYAVKDPACFAELSQFAIITQKSKKFIQNLSEMFLSSSKSSSKDYYYRKDTMLGVIKTLMDYNRYDEARIVMKKLEKLYGGDRKLMGRLSGIRAKLSA</sequence>
<name>A0A448YG06_BRENA</name>
<evidence type="ECO:0000313" key="1">
    <source>
        <dbReference type="EMBL" id="VEU19852.1"/>
    </source>
</evidence>
<dbReference type="InParanoid" id="A0A448YG06"/>
<dbReference type="Proteomes" id="UP000290900">
    <property type="component" value="Unassembled WGS sequence"/>
</dbReference>
<reference evidence="1 2" key="1">
    <citation type="submission" date="2018-12" db="EMBL/GenBank/DDBJ databases">
        <authorList>
            <person name="Tiukova I."/>
            <person name="Dainat J."/>
        </authorList>
    </citation>
    <scope>NUCLEOTIDE SEQUENCE [LARGE SCALE GENOMIC DNA]</scope>
</reference>
<gene>
    <name evidence="1" type="ORF">BRENAR_LOCUS588</name>
</gene>
<accession>A0A448YG06</accession>
<dbReference type="OrthoDB" id="3993179at2759"/>